<dbReference type="GO" id="GO:0043130">
    <property type="term" value="F:ubiquitin binding"/>
    <property type="evidence" value="ECO:0007669"/>
    <property type="project" value="InterPro"/>
</dbReference>
<feature type="compositionally biased region" description="Polar residues" evidence="1">
    <location>
        <begin position="384"/>
        <end position="399"/>
    </location>
</feature>
<feature type="compositionally biased region" description="Low complexity" evidence="1">
    <location>
        <begin position="248"/>
        <end position="278"/>
    </location>
</feature>
<feature type="region of interest" description="Disordered" evidence="1">
    <location>
        <begin position="135"/>
        <end position="197"/>
    </location>
</feature>
<feature type="region of interest" description="Disordered" evidence="1">
    <location>
        <begin position="1"/>
        <end position="65"/>
    </location>
</feature>
<dbReference type="OrthoDB" id="9942608at2759"/>
<feature type="compositionally biased region" description="Polar residues" evidence="1">
    <location>
        <begin position="311"/>
        <end position="329"/>
    </location>
</feature>
<dbReference type="SUPFAM" id="SSF46934">
    <property type="entry name" value="UBA-like"/>
    <property type="match status" value="1"/>
</dbReference>
<dbReference type="Proteomes" id="UP000807306">
    <property type="component" value="Unassembled WGS sequence"/>
</dbReference>
<sequence length="421" mass="44853">MSQSPPAAPAEIKPVIDAELPDIMTPPPPLTNHGRPPTDISAQRPNSTSPPPRTLPQAQQRESPIDPRVVALRAMFPDYEDVILQSVLESVNWNQDRAVDALLTMSDPEYKPEPAAQRQSEPIPVLEDLDEQFARQLAMQEQQEHSQWAASGQNYGPQGSPAPYNGPRSNQTQGWTSPPQQGGAQQGQGIAEFQDQFNKFAETGKKTLGSIFNKVRTKIQEFEQGKPSNAGGSTSPPLASQYSATQWAPGPASYYGPPQAGPPQAQASYYNPNQSPVNTPSPPQPPAPVISNLSGLRSTSPPSTSPHPSTNLQSRPRSVSPPATNTAMTAQPIDGGKLRLPPKQQPISLMALQDSHSIDSASSADSPTIPSAQPQVTGAAGKTPGTSAGATSTHASNKGYSIDDDDDGLEYTENPFDEGRK</sequence>
<keyword evidence="4" id="KW-1185">Reference proteome</keyword>
<dbReference type="GO" id="GO:0031624">
    <property type="term" value="F:ubiquitin conjugating enzyme binding"/>
    <property type="evidence" value="ECO:0007669"/>
    <property type="project" value="TreeGrafter"/>
</dbReference>
<feature type="region of interest" description="Disordered" evidence="1">
    <location>
        <begin position="222"/>
        <end position="421"/>
    </location>
</feature>
<reference evidence="3" key="1">
    <citation type="submission" date="2020-11" db="EMBL/GenBank/DDBJ databases">
        <authorList>
            <consortium name="DOE Joint Genome Institute"/>
            <person name="Ahrendt S."/>
            <person name="Riley R."/>
            <person name="Andreopoulos W."/>
            <person name="Labutti K."/>
            <person name="Pangilinan J."/>
            <person name="Ruiz-Duenas F.J."/>
            <person name="Barrasa J.M."/>
            <person name="Sanchez-Garcia M."/>
            <person name="Camarero S."/>
            <person name="Miyauchi S."/>
            <person name="Serrano A."/>
            <person name="Linde D."/>
            <person name="Babiker R."/>
            <person name="Drula E."/>
            <person name="Ayuso-Fernandez I."/>
            <person name="Pacheco R."/>
            <person name="Padilla G."/>
            <person name="Ferreira P."/>
            <person name="Barriuso J."/>
            <person name="Kellner H."/>
            <person name="Castanera R."/>
            <person name="Alfaro M."/>
            <person name="Ramirez L."/>
            <person name="Pisabarro A.G."/>
            <person name="Kuo A."/>
            <person name="Tritt A."/>
            <person name="Lipzen A."/>
            <person name="He G."/>
            <person name="Yan M."/>
            <person name="Ng V."/>
            <person name="Cullen D."/>
            <person name="Martin F."/>
            <person name="Rosso M.-N."/>
            <person name="Henrissat B."/>
            <person name="Hibbett D."/>
            <person name="Martinez A.T."/>
            <person name="Grigoriev I.V."/>
        </authorList>
    </citation>
    <scope>NUCLEOTIDE SEQUENCE</scope>
    <source>
        <strain evidence="3">CBS 506.95</strain>
    </source>
</reference>
<protein>
    <recommendedName>
        <fullName evidence="2">CUE domain-containing protein</fullName>
    </recommendedName>
</protein>
<name>A0A9P6JP70_9AGAR</name>
<dbReference type="Gene3D" id="1.10.8.10">
    <property type="entry name" value="DNA helicase RuvA subunit, C-terminal domain"/>
    <property type="match status" value="1"/>
</dbReference>
<feature type="compositionally biased region" description="Polar residues" evidence="1">
    <location>
        <begin position="226"/>
        <end position="246"/>
    </location>
</feature>
<feature type="domain" description="CUE" evidence="2">
    <location>
        <begin position="64"/>
        <end position="107"/>
    </location>
</feature>
<evidence type="ECO:0000256" key="1">
    <source>
        <dbReference type="SAM" id="MobiDB-lite"/>
    </source>
</evidence>
<gene>
    <name evidence="3" type="ORF">CPB83DRAFT_400765</name>
</gene>
<organism evidence="3 4">
    <name type="scientific">Crepidotus variabilis</name>
    <dbReference type="NCBI Taxonomy" id="179855"/>
    <lineage>
        <taxon>Eukaryota</taxon>
        <taxon>Fungi</taxon>
        <taxon>Dikarya</taxon>
        <taxon>Basidiomycota</taxon>
        <taxon>Agaricomycotina</taxon>
        <taxon>Agaricomycetes</taxon>
        <taxon>Agaricomycetidae</taxon>
        <taxon>Agaricales</taxon>
        <taxon>Agaricineae</taxon>
        <taxon>Crepidotaceae</taxon>
        <taxon>Crepidotus</taxon>
    </lineage>
</organism>
<dbReference type="Pfam" id="PF02845">
    <property type="entry name" value="CUE"/>
    <property type="match status" value="1"/>
</dbReference>
<feature type="compositionally biased region" description="Low complexity" evidence="1">
    <location>
        <begin position="180"/>
        <end position="189"/>
    </location>
</feature>
<dbReference type="GO" id="GO:0006511">
    <property type="term" value="P:ubiquitin-dependent protein catabolic process"/>
    <property type="evidence" value="ECO:0007669"/>
    <property type="project" value="TreeGrafter"/>
</dbReference>
<dbReference type="PROSITE" id="PS51140">
    <property type="entry name" value="CUE"/>
    <property type="match status" value="1"/>
</dbReference>
<dbReference type="InterPro" id="IPR009060">
    <property type="entry name" value="UBA-like_sf"/>
</dbReference>
<dbReference type="InterPro" id="IPR003892">
    <property type="entry name" value="CUE"/>
</dbReference>
<dbReference type="AlphaFoldDB" id="A0A9P6JP70"/>
<evidence type="ECO:0000313" key="3">
    <source>
        <dbReference type="EMBL" id="KAF9527315.1"/>
    </source>
</evidence>
<proteinExistence type="predicted"/>
<comment type="caution">
    <text evidence="3">The sequence shown here is derived from an EMBL/GenBank/DDBJ whole genome shotgun (WGS) entry which is preliminary data.</text>
</comment>
<accession>A0A9P6JP70</accession>
<evidence type="ECO:0000313" key="4">
    <source>
        <dbReference type="Proteomes" id="UP000807306"/>
    </source>
</evidence>
<feature type="compositionally biased region" description="Pro residues" evidence="1">
    <location>
        <begin position="279"/>
        <end position="288"/>
    </location>
</feature>
<feature type="compositionally biased region" description="Low complexity" evidence="1">
    <location>
        <begin position="354"/>
        <end position="372"/>
    </location>
</feature>
<dbReference type="GO" id="GO:0005737">
    <property type="term" value="C:cytoplasm"/>
    <property type="evidence" value="ECO:0007669"/>
    <property type="project" value="TreeGrafter"/>
</dbReference>
<dbReference type="EMBL" id="MU157862">
    <property type="protein sequence ID" value="KAF9527315.1"/>
    <property type="molecule type" value="Genomic_DNA"/>
</dbReference>
<feature type="compositionally biased region" description="Polar residues" evidence="1">
    <location>
        <begin position="139"/>
        <end position="157"/>
    </location>
</feature>
<evidence type="ECO:0000259" key="2">
    <source>
        <dbReference type="PROSITE" id="PS51140"/>
    </source>
</evidence>
<dbReference type="PANTHER" id="PTHR16461">
    <property type="entry name" value="TOLL-INTERACTING PROTEIN"/>
    <property type="match status" value="1"/>
</dbReference>
<dbReference type="PANTHER" id="PTHR16461:SF5">
    <property type="entry name" value="TOLL-INTERACTING PROTEIN"/>
    <property type="match status" value="1"/>
</dbReference>
<feature type="compositionally biased region" description="Polar residues" evidence="1">
    <location>
        <begin position="167"/>
        <end position="179"/>
    </location>
</feature>
<dbReference type="CDD" id="cd14279">
    <property type="entry name" value="CUE"/>
    <property type="match status" value="1"/>
</dbReference>
<feature type="compositionally biased region" description="Low complexity" evidence="1">
    <location>
        <begin position="298"/>
        <end position="310"/>
    </location>
</feature>